<dbReference type="AlphaFoldDB" id="A0A7X0TWY1"/>
<comment type="caution">
    <text evidence="1">The sequence shown here is derived from an EMBL/GenBank/DDBJ whole genome shotgun (WGS) entry which is preliminary data.</text>
</comment>
<proteinExistence type="predicted"/>
<accession>A0A7X0TWY1</accession>
<organism evidence="1 2">
    <name type="scientific">Nonomuraea rubra</name>
    <dbReference type="NCBI Taxonomy" id="46180"/>
    <lineage>
        <taxon>Bacteria</taxon>
        <taxon>Bacillati</taxon>
        <taxon>Actinomycetota</taxon>
        <taxon>Actinomycetes</taxon>
        <taxon>Streptosporangiales</taxon>
        <taxon>Streptosporangiaceae</taxon>
        <taxon>Nonomuraea</taxon>
    </lineage>
</organism>
<reference evidence="1 2" key="1">
    <citation type="submission" date="2020-08" db="EMBL/GenBank/DDBJ databases">
        <title>Sequencing the genomes of 1000 actinobacteria strains.</title>
        <authorList>
            <person name="Klenk H.-P."/>
        </authorList>
    </citation>
    <scope>NUCLEOTIDE SEQUENCE [LARGE SCALE GENOMIC DNA]</scope>
    <source>
        <strain evidence="1 2">DSM 43768</strain>
    </source>
</reference>
<keyword evidence="2" id="KW-1185">Reference proteome</keyword>
<protein>
    <submittedName>
        <fullName evidence="1">Uncharacterized protein</fullName>
    </submittedName>
</protein>
<dbReference type="RefSeq" id="WP_185101727.1">
    <property type="nucleotide sequence ID" value="NZ_BAAAXY010000090.1"/>
</dbReference>
<dbReference type="Proteomes" id="UP000565579">
    <property type="component" value="Unassembled WGS sequence"/>
</dbReference>
<name>A0A7X0TWY1_9ACTN</name>
<gene>
    <name evidence="1" type="ORF">HD593_001802</name>
</gene>
<evidence type="ECO:0000313" key="1">
    <source>
        <dbReference type="EMBL" id="MBB6547007.1"/>
    </source>
</evidence>
<sequence length="148" mass="15725">MAAIHRVEASPGSRTLVVTVFGDATQDGKLCTAVASAKADEAPNRVDVKIVLRDVCPVTLPIWEANRRGFGSTALQEVEVVLQHPLGGREVFDAQGSRIFNVVRGKGVGAKYCVSSCDLGVFVEEAAESVSSGDLDVGVDWIGWRPLT</sequence>
<dbReference type="EMBL" id="JACHMI010000001">
    <property type="protein sequence ID" value="MBB6547007.1"/>
    <property type="molecule type" value="Genomic_DNA"/>
</dbReference>
<evidence type="ECO:0000313" key="2">
    <source>
        <dbReference type="Proteomes" id="UP000565579"/>
    </source>
</evidence>